<evidence type="ECO:0000313" key="4">
    <source>
        <dbReference type="EMBL" id="MBC5721250.1"/>
    </source>
</evidence>
<dbReference type="EMBL" id="JACOPO010000001">
    <property type="protein sequence ID" value="MBC5721250.1"/>
    <property type="molecule type" value="Genomic_DNA"/>
</dbReference>
<dbReference type="PANTHER" id="PTHR43401:SF2">
    <property type="entry name" value="L-THREONINE 3-DEHYDROGENASE"/>
    <property type="match status" value="1"/>
</dbReference>
<keyword evidence="1" id="KW-0560">Oxidoreductase</keyword>
<proteinExistence type="predicted"/>
<dbReference type="PANTHER" id="PTHR43401">
    <property type="entry name" value="L-THREONINE 3-DEHYDROGENASE"/>
    <property type="match status" value="1"/>
</dbReference>
<keyword evidence="5" id="KW-1185">Reference proteome</keyword>
<evidence type="ECO:0000259" key="3">
    <source>
        <dbReference type="Pfam" id="PF08240"/>
    </source>
</evidence>
<reference evidence="4" key="1">
    <citation type="submission" date="2020-08" db="EMBL/GenBank/DDBJ databases">
        <title>Genome public.</title>
        <authorList>
            <person name="Liu C."/>
            <person name="Sun Q."/>
        </authorList>
    </citation>
    <scope>NUCLEOTIDE SEQUENCE</scope>
    <source>
        <strain evidence="4">NSJ-23</strain>
    </source>
</reference>
<organism evidence="4 5">
    <name type="scientific">Flintibacter hominis</name>
    <dbReference type="NCBI Taxonomy" id="2763048"/>
    <lineage>
        <taxon>Bacteria</taxon>
        <taxon>Bacillati</taxon>
        <taxon>Bacillota</taxon>
        <taxon>Clostridia</taxon>
        <taxon>Eubacteriales</taxon>
        <taxon>Flintibacter</taxon>
    </lineage>
</organism>
<feature type="domain" description="Alcohol dehydrogenase-like C-terminal" evidence="2">
    <location>
        <begin position="171"/>
        <end position="297"/>
    </location>
</feature>
<name>A0A8J6M287_9FIRM</name>
<evidence type="ECO:0000256" key="1">
    <source>
        <dbReference type="ARBA" id="ARBA00023002"/>
    </source>
</evidence>
<evidence type="ECO:0000313" key="5">
    <source>
        <dbReference type="Proteomes" id="UP000628736"/>
    </source>
</evidence>
<dbReference type="Pfam" id="PF00107">
    <property type="entry name" value="ADH_zinc_N"/>
    <property type="match status" value="1"/>
</dbReference>
<dbReference type="AlphaFoldDB" id="A0A8J6M287"/>
<dbReference type="InterPro" id="IPR050129">
    <property type="entry name" value="Zn_alcohol_dh"/>
</dbReference>
<dbReference type="Proteomes" id="UP000628736">
    <property type="component" value="Unassembled WGS sequence"/>
</dbReference>
<evidence type="ECO:0000259" key="2">
    <source>
        <dbReference type="Pfam" id="PF00107"/>
    </source>
</evidence>
<dbReference type="InterPro" id="IPR013149">
    <property type="entry name" value="ADH-like_C"/>
</dbReference>
<protein>
    <submittedName>
        <fullName evidence="4">Alcohol dehydrogenase catalytic domain-containing protein</fullName>
    </submittedName>
</protein>
<dbReference type="SUPFAM" id="SSF50129">
    <property type="entry name" value="GroES-like"/>
    <property type="match status" value="1"/>
</dbReference>
<accession>A0A8J6M287</accession>
<dbReference type="GO" id="GO:0016491">
    <property type="term" value="F:oxidoreductase activity"/>
    <property type="evidence" value="ECO:0007669"/>
    <property type="project" value="UniProtKB-KW"/>
</dbReference>
<gene>
    <name evidence="4" type="ORF">H8S11_00195</name>
</gene>
<dbReference type="Pfam" id="PF08240">
    <property type="entry name" value="ADH_N"/>
    <property type="match status" value="1"/>
</dbReference>
<dbReference type="InterPro" id="IPR036291">
    <property type="entry name" value="NAD(P)-bd_dom_sf"/>
</dbReference>
<dbReference type="Gene3D" id="3.90.180.10">
    <property type="entry name" value="Medium-chain alcohol dehydrogenases, catalytic domain"/>
    <property type="match status" value="1"/>
</dbReference>
<dbReference type="RefSeq" id="WP_186851790.1">
    <property type="nucleotide sequence ID" value="NZ_JACOPO010000001.1"/>
</dbReference>
<dbReference type="InterPro" id="IPR013154">
    <property type="entry name" value="ADH-like_N"/>
</dbReference>
<comment type="caution">
    <text evidence="4">The sequence shown here is derived from an EMBL/GenBank/DDBJ whole genome shotgun (WGS) entry which is preliminary data.</text>
</comment>
<feature type="domain" description="Alcohol dehydrogenase-like N-terminal" evidence="3">
    <location>
        <begin position="24"/>
        <end position="132"/>
    </location>
</feature>
<dbReference type="SUPFAM" id="SSF51735">
    <property type="entry name" value="NAD(P)-binding Rossmann-fold domains"/>
    <property type="match status" value="1"/>
</dbReference>
<dbReference type="InterPro" id="IPR011032">
    <property type="entry name" value="GroES-like_sf"/>
</dbReference>
<sequence>MKALIYEGPKKVAVREVEKPVPKEGQALIRIDYCGICGSDIGIYSGTHPRAKAPLVLGHEFVGVIEDISGDSNGFQVGDRVAPYPLISCGHCFACRNGRPHVCDTLKIIGIDLDGGVAEYVCCDTDVLFKVPASVSSKVAGIIEPLAVAVHTLHRAGFKPMDSIVIMGAGPIGALVGVVAKHSGASRIIISDFDQARLEMAAKLGFDAVNSKEANLTQYVRQATNGDGADIVFECTGAESAALEMTTPCRTDGMICLVGVHKAPHPVALADMHFRELNMTATRVYTKRDFGQAVELTQRISDELELLISHVLPLSDCANVFDMIHDPQVPTVKVMVDCRR</sequence>
<dbReference type="Gene3D" id="3.40.50.720">
    <property type="entry name" value="NAD(P)-binding Rossmann-like Domain"/>
    <property type="match status" value="1"/>
</dbReference>